<proteinExistence type="predicted"/>
<feature type="domain" description="Deacetylase PdaC" evidence="2">
    <location>
        <begin position="70"/>
        <end position="161"/>
    </location>
</feature>
<sequence length="417" mass="48161">MKKINTITICIFIFLLLSISGCSVLKTKNESVSKVNTSVKQKTDQGIMYSNKNKPTNKPTWDVVLERIYQNTEKYKIDVFIPKIIGNGLKQEVYEKINFVVKKYAEQQIEDIKKISAGTEGDSGLYPYTLYIKYEWDKSVEPYISFLFEEYSYTGGAHGLTQIEGFTFDLRTGDSIKLVNYLNNDQRKLIKNYINFARALCNDLEDPPYEVFNGQDNQKAFDEDLFEDIVFKNNGLLVCFEPYKIASYARGVVKFWFDLKELRNKEVNTEFDLSNYDTIKKLLSMNLSEIRKEFGLPVEIYSYEGGLLYKTKSGLLFSFDFNSVERLENMTKAYVNSFSSGDNIKLFGISLKGSLSDLDKKLENVKELKKVGEGINEEWGSYFVSYELGEDIELYIESKTSDKNSDVSYMLVKKKRL</sequence>
<evidence type="ECO:0000259" key="1">
    <source>
        <dbReference type="Pfam" id="PF11738"/>
    </source>
</evidence>
<dbReference type="PROSITE" id="PS51257">
    <property type="entry name" value="PROKAR_LIPOPROTEIN"/>
    <property type="match status" value="1"/>
</dbReference>
<dbReference type="RefSeq" id="WP_045166367.1">
    <property type="nucleotide sequence ID" value="NZ_CP113864.1"/>
</dbReference>
<dbReference type="EMBL" id="CP113864">
    <property type="protein sequence ID" value="WAM31150.1"/>
    <property type="molecule type" value="Genomic_DNA"/>
</dbReference>
<dbReference type="InterPro" id="IPR021729">
    <property type="entry name" value="DUF3298"/>
</dbReference>
<reference evidence="3" key="1">
    <citation type="submission" date="2022-12" db="EMBL/GenBank/DDBJ databases">
        <authorList>
            <person name="Bing R.G."/>
            <person name="Willard D.J."/>
            <person name="Manesh M.J.H."/>
            <person name="Laemthong T."/>
            <person name="Crosby J.R."/>
            <person name="Kelly R.M."/>
        </authorList>
    </citation>
    <scope>NUCLEOTIDE SEQUENCE</scope>
    <source>
        <strain evidence="3">DSM 8991</strain>
    </source>
</reference>
<dbReference type="InterPro" id="IPR037126">
    <property type="entry name" value="PdaC/RsiV-like_sf"/>
</dbReference>
<evidence type="ECO:0000313" key="3">
    <source>
        <dbReference type="EMBL" id="WAM31150.1"/>
    </source>
</evidence>
<dbReference type="Gene3D" id="3.30.565.40">
    <property type="entry name" value="Fervidobacterium nodosum Rt17-B1 like"/>
    <property type="match status" value="1"/>
</dbReference>
<dbReference type="Pfam" id="PF13739">
    <property type="entry name" value="PdaC"/>
    <property type="match status" value="1"/>
</dbReference>
<keyword evidence="4" id="KW-1185">Reference proteome</keyword>
<dbReference type="Pfam" id="PF11738">
    <property type="entry name" value="DUF3298"/>
    <property type="match status" value="1"/>
</dbReference>
<gene>
    <name evidence="3" type="ORF">OTJ99_001975</name>
</gene>
<name>A0ABY7BEA8_9FIRM</name>
<dbReference type="Gene3D" id="3.90.640.20">
    <property type="entry name" value="Heat-shock cognate protein, ATPase"/>
    <property type="match status" value="1"/>
</dbReference>
<protein>
    <submittedName>
        <fullName evidence="3">DUF3298 and DUF4163 domain-containing protein</fullName>
    </submittedName>
</protein>
<dbReference type="InterPro" id="IPR025303">
    <property type="entry name" value="PdaC"/>
</dbReference>
<feature type="domain" description="DUF3298" evidence="1">
    <location>
        <begin position="186"/>
        <end position="256"/>
    </location>
</feature>
<organism evidence="3 4">
    <name type="scientific">Caldicellulosiruptor naganoensis</name>
    <dbReference type="NCBI Taxonomy" id="29324"/>
    <lineage>
        <taxon>Bacteria</taxon>
        <taxon>Bacillati</taxon>
        <taxon>Bacillota</taxon>
        <taxon>Bacillota incertae sedis</taxon>
        <taxon>Caldicellulosiruptorales</taxon>
        <taxon>Caldicellulosiruptoraceae</taxon>
        <taxon>Caldicellulosiruptor</taxon>
    </lineage>
</organism>
<accession>A0ABY7BEA8</accession>
<evidence type="ECO:0000313" key="4">
    <source>
        <dbReference type="Proteomes" id="UP001164745"/>
    </source>
</evidence>
<evidence type="ECO:0000259" key="2">
    <source>
        <dbReference type="Pfam" id="PF13739"/>
    </source>
</evidence>
<dbReference type="Proteomes" id="UP001164745">
    <property type="component" value="Chromosome"/>
</dbReference>